<gene>
    <name evidence="6" type="ORF">IX38_11970</name>
</gene>
<dbReference type="EMBL" id="JPRO01000009">
    <property type="protein sequence ID" value="KFF03083.1"/>
    <property type="molecule type" value="Genomic_DNA"/>
</dbReference>
<dbReference type="GO" id="GO:0015074">
    <property type="term" value="P:DNA integration"/>
    <property type="evidence" value="ECO:0007669"/>
    <property type="project" value="InterPro"/>
</dbReference>
<keyword evidence="3" id="KW-0175">Coiled coil</keyword>
<evidence type="ECO:0000259" key="4">
    <source>
        <dbReference type="Pfam" id="PF00589"/>
    </source>
</evidence>
<dbReference type="AlphaFoldDB" id="A0A085ZF69"/>
<evidence type="ECO:0000313" key="7">
    <source>
        <dbReference type="Proteomes" id="UP000028703"/>
    </source>
</evidence>
<dbReference type="GO" id="GO:0003677">
    <property type="term" value="F:DNA binding"/>
    <property type="evidence" value="ECO:0007669"/>
    <property type="project" value="UniProtKB-KW"/>
</dbReference>
<evidence type="ECO:0000256" key="2">
    <source>
        <dbReference type="ARBA" id="ARBA00023172"/>
    </source>
</evidence>
<dbReference type="InterPro" id="IPR010998">
    <property type="entry name" value="Integrase_recombinase_N"/>
</dbReference>
<proteinExistence type="predicted"/>
<dbReference type="Proteomes" id="UP000028703">
    <property type="component" value="Unassembled WGS sequence"/>
</dbReference>
<dbReference type="Pfam" id="PF00589">
    <property type="entry name" value="Phage_integrase"/>
    <property type="match status" value="1"/>
</dbReference>
<dbReference type="InterPro" id="IPR013762">
    <property type="entry name" value="Integrase-like_cat_sf"/>
</dbReference>
<dbReference type="Gene3D" id="1.10.443.10">
    <property type="entry name" value="Intergrase catalytic core"/>
    <property type="match status" value="1"/>
</dbReference>
<keyword evidence="1" id="KW-0238">DNA-binding</keyword>
<protein>
    <submittedName>
        <fullName evidence="6">Integrase</fullName>
    </submittedName>
</protein>
<evidence type="ECO:0000313" key="6">
    <source>
        <dbReference type="EMBL" id="KFF03083.1"/>
    </source>
</evidence>
<dbReference type="SUPFAM" id="SSF56349">
    <property type="entry name" value="DNA breaking-rejoining enzymes"/>
    <property type="match status" value="1"/>
</dbReference>
<accession>A0A085ZF69</accession>
<dbReference type="Pfam" id="PF13102">
    <property type="entry name" value="Phage_int_SAM_5"/>
    <property type="match status" value="1"/>
</dbReference>
<keyword evidence="2" id="KW-0233">DNA recombination</keyword>
<dbReference type="OrthoDB" id="1493636at2"/>
<dbReference type="Gene3D" id="1.10.150.130">
    <property type="match status" value="1"/>
</dbReference>
<organism evidence="6 7">
    <name type="scientific">Chryseobacterium luteum</name>
    <dbReference type="NCBI Taxonomy" id="421531"/>
    <lineage>
        <taxon>Bacteria</taxon>
        <taxon>Pseudomonadati</taxon>
        <taxon>Bacteroidota</taxon>
        <taxon>Flavobacteriia</taxon>
        <taxon>Flavobacteriales</taxon>
        <taxon>Weeksellaceae</taxon>
        <taxon>Chryseobacterium group</taxon>
        <taxon>Chryseobacterium</taxon>
    </lineage>
</organism>
<feature type="domain" description="Phage integrase SAM-like" evidence="5">
    <location>
        <begin position="109"/>
        <end position="197"/>
    </location>
</feature>
<name>A0A085ZF69_9FLAO</name>
<sequence length="413" mass="48999">MTFKFFLSNSGNTRKINLEFTDELNNNSFLVPTPLRISESEWDIEKQRPKNIYIKKHKELNNRINKLKIELKEFYGECLSKKRTISSRLLVQTVKNICQSHHSISPEMTLLYFMELYIHTKKELISESTYKRYKVFFNLVQKFEGHTVERLYIKQINSEFIRNFLVFGKEEDYSENTLYRTIHFVKTILNFAERKGIHTSVRELEVRRERQNKEIITLSESEILKIKYTNVPSRLQDAKDWLMISCYTGQRVSDFMKFTTDKLRDINSKKCLNFVQQKTKKEITIPLHPIVQNIITENSNQFPNFVSVHQYNACIKEIARLAGLNETVSARKRVGHRTKLLKTEKWEVISSHIGRRSFASNFYGKIPTPLLMEATGHSTEVMFLKYINTFDGERMVKLSNYFDKMYEERFLLP</sequence>
<reference evidence="6 7" key="1">
    <citation type="submission" date="2014-07" db="EMBL/GenBank/DDBJ databases">
        <title>Genome of Chryseobacterium luteum DSM 18605.</title>
        <authorList>
            <person name="Stropko S.J."/>
            <person name="Pipes S.E."/>
            <person name="Newman J.D."/>
        </authorList>
    </citation>
    <scope>NUCLEOTIDE SEQUENCE [LARGE SCALE GENOMIC DNA]</scope>
    <source>
        <strain evidence="6 7">DSM 18605</strain>
    </source>
</reference>
<feature type="coiled-coil region" evidence="3">
    <location>
        <begin position="50"/>
        <end position="77"/>
    </location>
</feature>
<dbReference type="RefSeq" id="WP_034705030.1">
    <property type="nucleotide sequence ID" value="NZ_JPRO01000009.1"/>
</dbReference>
<evidence type="ECO:0000256" key="1">
    <source>
        <dbReference type="ARBA" id="ARBA00023125"/>
    </source>
</evidence>
<dbReference type="STRING" id="421531.IX38_11970"/>
<comment type="caution">
    <text evidence="6">The sequence shown here is derived from an EMBL/GenBank/DDBJ whole genome shotgun (WGS) entry which is preliminary data.</text>
</comment>
<feature type="domain" description="Tyr recombinase" evidence="4">
    <location>
        <begin position="236"/>
        <end position="389"/>
    </location>
</feature>
<dbReference type="InterPro" id="IPR025269">
    <property type="entry name" value="SAM-like_dom"/>
</dbReference>
<evidence type="ECO:0000256" key="3">
    <source>
        <dbReference type="SAM" id="Coils"/>
    </source>
</evidence>
<keyword evidence="7" id="KW-1185">Reference proteome</keyword>
<dbReference type="eggNOG" id="COG0582">
    <property type="taxonomic scope" value="Bacteria"/>
</dbReference>
<dbReference type="InterPro" id="IPR011010">
    <property type="entry name" value="DNA_brk_join_enz"/>
</dbReference>
<dbReference type="GO" id="GO:0006310">
    <property type="term" value="P:DNA recombination"/>
    <property type="evidence" value="ECO:0007669"/>
    <property type="project" value="UniProtKB-KW"/>
</dbReference>
<evidence type="ECO:0000259" key="5">
    <source>
        <dbReference type="Pfam" id="PF13102"/>
    </source>
</evidence>
<dbReference type="InterPro" id="IPR002104">
    <property type="entry name" value="Integrase_catalytic"/>
</dbReference>